<feature type="domain" description="Protein kinase" evidence="9">
    <location>
        <begin position="28"/>
        <end position="249"/>
    </location>
</feature>
<dbReference type="SUPFAM" id="SSF56112">
    <property type="entry name" value="Protein kinase-like (PK-like)"/>
    <property type="match status" value="1"/>
</dbReference>
<dbReference type="CDD" id="cd14014">
    <property type="entry name" value="STKc_PknB_like"/>
    <property type="match status" value="1"/>
</dbReference>
<dbReference type="Gene3D" id="1.10.510.10">
    <property type="entry name" value="Transferase(Phosphotransferase) domain 1"/>
    <property type="match status" value="1"/>
</dbReference>
<dbReference type="GO" id="GO:0004674">
    <property type="term" value="F:protein serine/threonine kinase activity"/>
    <property type="evidence" value="ECO:0007669"/>
    <property type="project" value="UniProtKB-EC"/>
</dbReference>
<name>A0ABV1AKV2_9FIRM</name>
<evidence type="ECO:0000313" key="10">
    <source>
        <dbReference type="EMBL" id="MEQ2357837.1"/>
    </source>
</evidence>
<dbReference type="InterPro" id="IPR011990">
    <property type="entry name" value="TPR-like_helical_dom_sf"/>
</dbReference>
<evidence type="ECO:0000256" key="7">
    <source>
        <dbReference type="ARBA" id="ARBA00047899"/>
    </source>
</evidence>
<dbReference type="InterPro" id="IPR008271">
    <property type="entry name" value="Ser/Thr_kinase_AS"/>
</dbReference>
<reference evidence="10 11" key="1">
    <citation type="submission" date="2024-03" db="EMBL/GenBank/DDBJ databases">
        <title>Human intestinal bacterial collection.</title>
        <authorList>
            <person name="Pauvert C."/>
            <person name="Hitch T.C.A."/>
            <person name="Clavel T."/>
        </authorList>
    </citation>
    <scope>NUCLEOTIDE SEQUENCE [LARGE SCALE GENOMIC DNA]</scope>
    <source>
        <strain evidence="10 11">CLA-AA-H95</strain>
    </source>
</reference>
<dbReference type="PROSITE" id="PS00108">
    <property type="entry name" value="PROTEIN_KINASE_ST"/>
    <property type="match status" value="1"/>
</dbReference>
<evidence type="ECO:0000256" key="8">
    <source>
        <dbReference type="ARBA" id="ARBA00048679"/>
    </source>
</evidence>
<dbReference type="PANTHER" id="PTHR24363">
    <property type="entry name" value="SERINE/THREONINE PROTEIN KINASE"/>
    <property type="match status" value="1"/>
</dbReference>
<organism evidence="10 11">
    <name type="scientific">Blautia intestinihominis</name>
    <dbReference type="NCBI Taxonomy" id="3133152"/>
    <lineage>
        <taxon>Bacteria</taxon>
        <taxon>Bacillati</taxon>
        <taxon>Bacillota</taxon>
        <taxon>Clostridia</taxon>
        <taxon>Lachnospirales</taxon>
        <taxon>Lachnospiraceae</taxon>
        <taxon>Blautia</taxon>
    </lineage>
</organism>
<keyword evidence="3 10" id="KW-0808">Transferase</keyword>
<dbReference type="RefSeq" id="WP_349077731.1">
    <property type="nucleotide sequence ID" value="NZ_JBBMEI010000012.1"/>
</dbReference>
<evidence type="ECO:0000256" key="4">
    <source>
        <dbReference type="ARBA" id="ARBA00022741"/>
    </source>
</evidence>
<dbReference type="Proteomes" id="UP001446032">
    <property type="component" value="Unassembled WGS sequence"/>
</dbReference>
<evidence type="ECO:0000256" key="1">
    <source>
        <dbReference type="ARBA" id="ARBA00012513"/>
    </source>
</evidence>
<dbReference type="Gene3D" id="1.25.40.10">
    <property type="entry name" value="Tetratricopeptide repeat domain"/>
    <property type="match status" value="1"/>
</dbReference>
<dbReference type="Pfam" id="PF00069">
    <property type="entry name" value="Pkinase"/>
    <property type="match status" value="1"/>
</dbReference>
<sequence length="427" mass="49687">MRSPSDGFGKLERRIVIDLTGKILKNRYCIISKIGEGGEGTTYLSRDMDLGTFWTIKQLPISKKTEAKLLKHLNHPSLPRMTDYTEQDDSCYLVMEYIKGKSLESHLKESYQFSFDQILTITHTILQIFQYLHSQKPSIYYGDLKPDNLILDENGKIYLIDFGSALCSYKTARKTIKGTKGYAAPEQYEGILTAPSDFYALGKTLQKLCGKKKYHYYIRSPQFAKFIHKCCRQDPDKRWQNAEEAEKYLAKINWKPFSLKSVLVPVCAALLTLLAVIHGAEQQPVLPEFQNALAAVTARFYSMEYQSSDKKSRELFCLDTEHRLQQMLKLYRKSEEQIRLLELLAWNGELFGKANKAEFYYRQLITYEPEYGAGYLEFGNFLNRQGRYEQSMEVYREWEKQTSEKKTDNSRITQNQIEAWKKEASSK</sequence>
<comment type="catalytic activity">
    <reaction evidence="7">
        <text>L-threonyl-[protein] + ATP = O-phospho-L-threonyl-[protein] + ADP + H(+)</text>
        <dbReference type="Rhea" id="RHEA:46608"/>
        <dbReference type="Rhea" id="RHEA-COMP:11060"/>
        <dbReference type="Rhea" id="RHEA-COMP:11605"/>
        <dbReference type="ChEBI" id="CHEBI:15378"/>
        <dbReference type="ChEBI" id="CHEBI:30013"/>
        <dbReference type="ChEBI" id="CHEBI:30616"/>
        <dbReference type="ChEBI" id="CHEBI:61977"/>
        <dbReference type="ChEBI" id="CHEBI:456216"/>
        <dbReference type="EC" id="2.7.11.1"/>
    </reaction>
</comment>
<keyword evidence="2" id="KW-0723">Serine/threonine-protein kinase</keyword>
<evidence type="ECO:0000313" key="11">
    <source>
        <dbReference type="Proteomes" id="UP001446032"/>
    </source>
</evidence>
<comment type="caution">
    <text evidence="10">The sequence shown here is derived from an EMBL/GenBank/DDBJ whole genome shotgun (WGS) entry which is preliminary data.</text>
</comment>
<dbReference type="PANTHER" id="PTHR24363:SF0">
    <property type="entry name" value="SERINE_THREONINE KINASE LIKE DOMAIN CONTAINING 1"/>
    <property type="match status" value="1"/>
</dbReference>
<evidence type="ECO:0000256" key="5">
    <source>
        <dbReference type="ARBA" id="ARBA00022777"/>
    </source>
</evidence>
<dbReference type="InterPro" id="IPR011009">
    <property type="entry name" value="Kinase-like_dom_sf"/>
</dbReference>
<dbReference type="EC" id="2.7.11.1" evidence="1"/>
<dbReference type="InterPro" id="IPR000719">
    <property type="entry name" value="Prot_kinase_dom"/>
</dbReference>
<evidence type="ECO:0000259" key="9">
    <source>
        <dbReference type="PROSITE" id="PS50011"/>
    </source>
</evidence>
<accession>A0ABV1AKV2</accession>
<keyword evidence="5 10" id="KW-0418">Kinase</keyword>
<keyword evidence="11" id="KW-1185">Reference proteome</keyword>
<keyword evidence="4" id="KW-0547">Nucleotide-binding</keyword>
<keyword evidence="6" id="KW-0067">ATP-binding</keyword>
<proteinExistence type="predicted"/>
<dbReference type="PROSITE" id="PS50011">
    <property type="entry name" value="PROTEIN_KINASE_DOM"/>
    <property type="match status" value="1"/>
</dbReference>
<comment type="catalytic activity">
    <reaction evidence="8">
        <text>L-seryl-[protein] + ATP = O-phospho-L-seryl-[protein] + ADP + H(+)</text>
        <dbReference type="Rhea" id="RHEA:17989"/>
        <dbReference type="Rhea" id="RHEA-COMP:9863"/>
        <dbReference type="Rhea" id="RHEA-COMP:11604"/>
        <dbReference type="ChEBI" id="CHEBI:15378"/>
        <dbReference type="ChEBI" id="CHEBI:29999"/>
        <dbReference type="ChEBI" id="CHEBI:30616"/>
        <dbReference type="ChEBI" id="CHEBI:83421"/>
        <dbReference type="ChEBI" id="CHEBI:456216"/>
        <dbReference type="EC" id="2.7.11.1"/>
    </reaction>
</comment>
<evidence type="ECO:0000256" key="2">
    <source>
        <dbReference type="ARBA" id="ARBA00022527"/>
    </source>
</evidence>
<dbReference type="SMART" id="SM00220">
    <property type="entry name" value="S_TKc"/>
    <property type="match status" value="1"/>
</dbReference>
<protein>
    <recommendedName>
        <fullName evidence="1">non-specific serine/threonine protein kinase</fullName>
        <ecNumber evidence="1">2.7.11.1</ecNumber>
    </recommendedName>
</protein>
<gene>
    <name evidence="10" type="ORF">WMO75_05685</name>
</gene>
<dbReference type="EMBL" id="JBBMEI010000012">
    <property type="protein sequence ID" value="MEQ2357837.1"/>
    <property type="molecule type" value="Genomic_DNA"/>
</dbReference>
<evidence type="ECO:0000256" key="3">
    <source>
        <dbReference type="ARBA" id="ARBA00022679"/>
    </source>
</evidence>
<dbReference type="SUPFAM" id="SSF48452">
    <property type="entry name" value="TPR-like"/>
    <property type="match status" value="1"/>
</dbReference>
<evidence type="ECO:0000256" key="6">
    <source>
        <dbReference type="ARBA" id="ARBA00022840"/>
    </source>
</evidence>